<accession>A0A8W7P0W6</accession>
<organism evidence="1">
    <name type="scientific">Anopheles coluzzii</name>
    <name type="common">African malaria mosquito</name>
    <dbReference type="NCBI Taxonomy" id="1518534"/>
    <lineage>
        <taxon>Eukaryota</taxon>
        <taxon>Metazoa</taxon>
        <taxon>Ecdysozoa</taxon>
        <taxon>Arthropoda</taxon>
        <taxon>Hexapoda</taxon>
        <taxon>Insecta</taxon>
        <taxon>Pterygota</taxon>
        <taxon>Neoptera</taxon>
        <taxon>Endopterygota</taxon>
        <taxon>Diptera</taxon>
        <taxon>Nematocera</taxon>
        <taxon>Culicoidea</taxon>
        <taxon>Culicidae</taxon>
        <taxon>Anophelinae</taxon>
        <taxon>Anopheles</taxon>
    </lineage>
</organism>
<dbReference type="AlphaFoldDB" id="A0A8W7P0W6"/>
<evidence type="ECO:0000313" key="1">
    <source>
        <dbReference type="EnsemblMetazoa" id="ACOM023409-PA.1"/>
    </source>
</evidence>
<dbReference type="Proteomes" id="UP000075882">
    <property type="component" value="Unassembled WGS sequence"/>
</dbReference>
<dbReference type="VEuPathDB" id="VectorBase:ACON2_040801"/>
<dbReference type="EnsemblMetazoa" id="ACOM023409-RA">
    <property type="protein sequence ID" value="ACOM023409-PA.1"/>
    <property type="gene ID" value="ACOM023409"/>
</dbReference>
<name>A0A8W7P0W6_ANOCL</name>
<reference evidence="1" key="1">
    <citation type="submission" date="2022-08" db="UniProtKB">
        <authorList>
            <consortium name="EnsemblMetazoa"/>
        </authorList>
    </citation>
    <scope>IDENTIFICATION</scope>
</reference>
<protein>
    <submittedName>
        <fullName evidence="1">Uncharacterized protein</fullName>
    </submittedName>
</protein>
<proteinExistence type="predicted"/>
<sequence length="112" mass="12255">MPKHGYDQMDGAAVGGAYQADTGGNDSPMSFEEIERPPLRHVDKYVRAECPCIKTTRYTISLMTCLGFIISFGMRCNMGMAKLQFENGVSCAPRVGPGVNCTSSISLAFHRR</sequence>